<dbReference type="GO" id="GO:0005634">
    <property type="term" value="C:nucleus"/>
    <property type="evidence" value="ECO:0007669"/>
    <property type="project" value="UniProtKB-SubCell"/>
</dbReference>
<keyword evidence="8" id="KW-0833">Ubl conjugation pathway</keyword>
<keyword evidence="5" id="KW-0963">Cytoplasm</keyword>
<feature type="domain" description="Josephin" evidence="20">
    <location>
        <begin position="30"/>
        <end position="211"/>
    </location>
</feature>
<keyword evidence="7" id="KW-0677">Repeat</keyword>
<dbReference type="FunFam" id="1.10.287.10:FF:000018">
    <property type="entry name" value="Ataxin-3 homolog"/>
    <property type="match status" value="1"/>
</dbReference>
<evidence type="ECO:0000256" key="18">
    <source>
        <dbReference type="PROSITE-ProRule" id="PRU00331"/>
    </source>
</evidence>
<dbReference type="OrthoDB" id="10063692at2759"/>
<feature type="active site" evidence="18">
    <location>
        <position position="45"/>
    </location>
</feature>
<comment type="subcellular location">
    <subcellularLocation>
        <location evidence="3">Cytoplasm</location>
    </subcellularLocation>
    <subcellularLocation>
        <location evidence="2">Nucleus</location>
    </subcellularLocation>
</comment>
<evidence type="ECO:0000256" key="11">
    <source>
        <dbReference type="ARBA" id="ARBA00023015"/>
    </source>
</evidence>
<keyword evidence="10" id="KW-0788">Thiol protease</keyword>
<evidence type="ECO:0000256" key="6">
    <source>
        <dbReference type="ARBA" id="ARBA00022670"/>
    </source>
</evidence>
<evidence type="ECO:0000256" key="15">
    <source>
        <dbReference type="ARBA" id="ARBA00063584"/>
    </source>
</evidence>
<evidence type="ECO:0000256" key="17">
    <source>
        <dbReference type="ARBA" id="ARBA00082365"/>
    </source>
</evidence>
<feature type="compositionally biased region" description="Low complexity" evidence="19">
    <location>
        <begin position="421"/>
        <end position="436"/>
    </location>
</feature>
<evidence type="ECO:0000256" key="8">
    <source>
        <dbReference type="ARBA" id="ARBA00022786"/>
    </source>
</evidence>
<feature type="compositionally biased region" description="Gly residues" evidence="19">
    <location>
        <begin position="354"/>
        <end position="363"/>
    </location>
</feature>
<evidence type="ECO:0000256" key="12">
    <source>
        <dbReference type="ARBA" id="ARBA00023163"/>
    </source>
</evidence>
<keyword evidence="12" id="KW-0804">Transcription</keyword>
<keyword evidence="6" id="KW-0645">Protease</keyword>
<dbReference type="SMART" id="SM00726">
    <property type="entry name" value="UIM"/>
    <property type="match status" value="2"/>
</dbReference>
<keyword evidence="9 18" id="KW-0378">Hydrolase</keyword>
<feature type="compositionally biased region" description="Low complexity" evidence="19">
    <location>
        <begin position="374"/>
        <end position="392"/>
    </location>
</feature>
<reference evidence="21 22" key="1">
    <citation type="journal article" date="2015" name="Front. Microbiol.">
        <title>Genome sequence of the plant growth promoting endophytic yeast Rhodotorula graminis WP1.</title>
        <authorList>
            <person name="Firrincieli A."/>
            <person name="Otillar R."/>
            <person name="Salamov A."/>
            <person name="Schmutz J."/>
            <person name="Khan Z."/>
            <person name="Redman R.S."/>
            <person name="Fleck N.D."/>
            <person name="Lindquist E."/>
            <person name="Grigoriev I.V."/>
            <person name="Doty S.L."/>
        </authorList>
    </citation>
    <scope>NUCLEOTIDE SEQUENCE [LARGE SCALE GENOMIC DNA]</scope>
    <source>
        <strain evidence="21 22">WP1</strain>
    </source>
</reference>
<evidence type="ECO:0000256" key="10">
    <source>
        <dbReference type="ARBA" id="ARBA00022807"/>
    </source>
</evidence>
<dbReference type="GO" id="GO:0004843">
    <property type="term" value="F:cysteine-type deubiquitinase activity"/>
    <property type="evidence" value="ECO:0007669"/>
    <property type="project" value="UniProtKB-EC"/>
</dbReference>
<feature type="active site" evidence="18">
    <location>
        <position position="148"/>
    </location>
</feature>
<dbReference type="PROSITE" id="PS50330">
    <property type="entry name" value="UIM"/>
    <property type="match status" value="1"/>
</dbReference>
<protein>
    <recommendedName>
        <fullName evidence="16">Ataxin-3 homolog</fullName>
        <ecNumber evidence="4">3.4.19.12</ecNumber>
    </recommendedName>
    <alternativeName>
        <fullName evidence="17">Machado-Joseph disease-like protein</fullName>
    </alternativeName>
</protein>
<dbReference type="Gene3D" id="3.90.70.40">
    <property type="match status" value="1"/>
</dbReference>
<dbReference type="InterPro" id="IPR033865">
    <property type="entry name" value="Ataxin-3"/>
</dbReference>
<feature type="compositionally biased region" description="Basic and acidic residues" evidence="19">
    <location>
        <begin position="339"/>
        <end position="349"/>
    </location>
</feature>
<feature type="region of interest" description="Disordered" evidence="19">
    <location>
        <begin position="221"/>
        <end position="252"/>
    </location>
</feature>
<feature type="compositionally biased region" description="Gly residues" evidence="19">
    <location>
        <begin position="393"/>
        <end position="403"/>
    </location>
</feature>
<evidence type="ECO:0000313" key="22">
    <source>
        <dbReference type="Proteomes" id="UP000053890"/>
    </source>
</evidence>
<dbReference type="SMART" id="SM01246">
    <property type="entry name" value="Josephin"/>
    <property type="match status" value="1"/>
</dbReference>
<dbReference type="PROSITE" id="PS50957">
    <property type="entry name" value="JOSEPHIN"/>
    <property type="match status" value="1"/>
</dbReference>
<evidence type="ECO:0000256" key="2">
    <source>
        <dbReference type="ARBA" id="ARBA00004123"/>
    </source>
</evidence>
<evidence type="ECO:0000256" key="7">
    <source>
        <dbReference type="ARBA" id="ARBA00022737"/>
    </source>
</evidence>
<dbReference type="PRINTS" id="PR01233">
    <property type="entry name" value="JOSEPHIN"/>
</dbReference>
<evidence type="ECO:0000256" key="3">
    <source>
        <dbReference type="ARBA" id="ARBA00004496"/>
    </source>
</evidence>
<keyword evidence="13" id="KW-0539">Nucleus</keyword>
<evidence type="ECO:0000256" key="5">
    <source>
        <dbReference type="ARBA" id="ARBA00022490"/>
    </source>
</evidence>
<evidence type="ECO:0000256" key="16">
    <source>
        <dbReference type="ARBA" id="ARBA00069055"/>
    </source>
</evidence>
<dbReference type="GO" id="GO:0006508">
    <property type="term" value="P:proteolysis"/>
    <property type="evidence" value="ECO:0007669"/>
    <property type="project" value="UniProtKB-KW"/>
</dbReference>
<evidence type="ECO:0000256" key="9">
    <source>
        <dbReference type="ARBA" id="ARBA00022801"/>
    </source>
</evidence>
<dbReference type="InterPro" id="IPR003903">
    <property type="entry name" value="UIM_dom"/>
</dbReference>
<evidence type="ECO:0000256" key="14">
    <source>
        <dbReference type="ARBA" id="ARBA00060106"/>
    </source>
</evidence>
<evidence type="ECO:0000256" key="4">
    <source>
        <dbReference type="ARBA" id="ARBA00012759"/>
    </source>
</evidence>
<comment type="function">
    <text evidence="14">Acts as a chain editing deubiquitinating enzyme that binds and cleaves 'Lys-48'-linked polyubiquitin chains, with a preference for chains containing four or more ubiquitin molecules thereby modulating protein degradation by the ubiquitin-proteasome pathway. Probably by regulating the IGF-1-insulin-like pathway, regulates lifespan. Regulates germline DNA double-strand-break repair and apoptosis in response to DNA damage by recruiting E4 ubiquitin-protein ligase ufd-2 to DNA repair foci. Interacts with key regulators of transcription and represses transcription. Acts as a histone-binding protein that regulates transcription.</text>
</comment>
<dbReference type="Pfam" id="PF02099">
    <property type="entry name" value="Josephin"/>
    <property type="match status" value="1"/>
</dbReference>
<dbReference type="PANTHER" id="PTHR14159">
    <property type="entry name" value="ATAXIN-3-RELATED"/>
    <property type="match status" value="1"/>
</dbReference>
<feature type="compositionally biased region" description="Low complexity" evidence="19">
    <location>
        <begin position="315"/>
        <end position="331"/>
    </location>
</feature>
<dbReference type="InterPro" id="IPR006155">
    <property type="entry name" value="Josephin"/>
</dbReference>
<dbReference type="GO" id="GO:0016579">
    <property type="term" value="P:protein deubiquitination"/>
    <property type="evidence" value="ECO:0007669"/>
    <property type="project" value="InterPro"/>
</dbReference>
<dbReference type="STRING" id="578459.A0A194S6G7"/>
<feature type="compositionally biased region" description="Acidic residues" evidence="19">
    <location>
        <begin position="305"/>
        <end position="314"/>
    </location>
</feature>
<name>A0A194S6G7_RHOGW</name>
<feature type="region of interest" description="Disordered" evidence="19">
    <location>
        <begin position="280"/>
        <end position="459"/>
    </location>
</feature>
<gene>
    <name evidence="21" type="ORF">RHOBADRAFT_44521</name>
</gene>
<organism evidence="21 22">
    <name type="scientific">Rhodotorula graminis (strain WP1)</name>
    <dbReference type="NCBI Taxonomy" id="578459"/>
    <lineage>
        <taxon>Eukaryota</taxon>
        <taxon>Fungi</taxon>
        <taxon>Dikarya</taxon>
        <taxon>Basidiomycota</taxon>
        <taxon>Pucciniomycotina</taxon>
        <taxon>Microbotryomycetes</taxon>
        <taxon>Sporidiobolales</taxon>
        <taxon>Sporidiobolaceae</taxon>
        <taxon>Rhodotorula</taxon>
    </lineage>
</organism>
<dbReference type="RefSeq" id="XP_018271055.1">
    <property type="nucleotide sequence ID" value="XM_018414427.1"/>
</dbReference>
<keyword evidence="11" id="KW-0805">Transcription regulation</keyword>
<proteinExistence type="predicted"/>
<feature type="active site" evidence="18">
    <location>
        <position position="165"/>
    </location>
</feature>
<dbReference type="EMBL" id="KQ474079">
    <property type="protein sequence ID" value="KPV75006.1"/>
    <property type="molecule type" value="Genomic_DNA"/>
</dbReference>
<evidence type="ECO:0000256" key="13">
    <source>
        <dbReference type="ARBA" id="ARBA00023242"/>
    </source>
</evidence>
<dbReference type="EC" id="3.4.19.12" evidence="4"/>
<dbReference type="Proteomes" id="UP000053890">
    <property type="component" value="Unassembled WGS sequence"/>
</dbReference>
<dbReference type="OMA" id="PHIYHET"/>
<dbReference type="Gene3D" id="1.10.287.10">
    <property type="entry name" value="S15/NS1, RNA-binding"/>
    <property type="match status" value="1"/>
</dbReference>
<comment type="subunit">
    <text evidence="15">Forms a complex composed of deubiquitinating enzyme atx-3, adapter ubxn-5 and cdc-48.1. Forms a complex composed of deubiquitinating enzyme atx-3, E4 ubiquitin-protein ligase ufd-2 and cdc-48.1. Interacts (via RRDR motif) with cdc-48.1 (via N-terminus) and cdc-48.2 (via N-terminus); the interaction with cdc-48.1 is not required for atx-3 enzymatic activity. Interacts (via C-terminus) with ubxn-5. May interact with ned-8.</text>
</comment>
<dbReference type="PANTHER" id="PTHR14159:SF0">
    <property type="entry name" value="ATAXIN-3-RELATED"/>
    <property type="match status" value="1"/>
</dbReference>
<comment type="catalytic activity">
    <reaction evidence="1">
        <text>Thiol-dependent hydrolysis of ester, thioester, amide, peptide and isopeptide bonds formed by the C-terminal Gly of ubiquitin (a 76-residue protein attached to proteins as an intracellular targeting signal).</text>
        <dbReference type="EC" id="3.4.19.12"/>
    </reaction>
</comment>
<evidence type="ECO:0000256" key="1">
    <source>
        <dbReference type="ARBA" id="ARBA00000707"/>
    </source>
</evidence>
<feature type="compositionally biased region" description="Acidic residues" evidence="19">
    <location>
        <begin position="437"/>
        <end position="446"/>
    </location>
</feature>
<dbReference type="AlphaFoldDB" id="A0A194S6G7"/>
<evidence type="ECO:0000256" key="19">
    <source>
        <dbReference type="SAM" id="MobiDB-lite"/>
    </source>
</evidence>
<evidence type="ECO:0000259" key="20">
    <source>
        <dbReference type="PROSITE" id="PS50957"/>
    </source>
</evidence>
<evidence type="ECO:0000313" key="21">
    <source>
        <dbReference type="EMBL" id="KPV75006.1"/>
    </source>
</evidence>
<dbReference type="GeneID" id="28974875"/>
<accession>A0A194S6G7</accession>
<keyword evidence="22" id="KW-1185">Reference proteome</keyword>
<sequence length="459" mass="47555">MVIEVLRSRAGADLDLASSTRRLADMADLVPHIYHETQEAGSMLCGQHALNNLLQSSLFTAPDLADIARQLDALEQAQLDPGVRLRGDEDGLGGSANYDDSGFFSVQVMEEALKVLGLSLVRWGSKEMVHVHNHPENMDGFLLNHQLHWFSVRRFGTADRFYNLDSCIPQPQWVSAMYLGLTLREAERQGYSIFAVVPSPDAGITGLPPCSAADLALSLPEPRGTDGFPSHHGNGNGASTSGARNGAQHTYFGGNGQSLAGAGSSSSSAAAGFAPSGSLGAVAGASSARKGKRPASTDPHRMDEDGGDDEDDVVIVEGPDGGSSASTSASGRRQRQRRRVGDGPLRDAAADGTAGLGGAGPGPGEEMSEEDMMAAAIAASLRVSSSAASDAGGSTGGGAGGGLQPSQSRAAQSEEDEFQRALQASLAEAGGAQGASEEPEEEDSPSLEELRRRRAARFG</sequence>
<dbReference type="GO" id="GO:0005737">
    <property type="term" value="C:cytoplasm"/>
    <property type="evidence" value="ECO:0007669"/>
    <property type="project" value="UniProtKB-SubCell"/>
</dbReference>